<dbReference type="OrthoDB" id="418245at2759"/>
<comment type="caution">
    <text evidence="2">Lacks conserved residue(s) required for the propagation of feature annotation.</text>
</comment>
<accession>A0A8S3W980</accession>
<proteinExistence type="predicted"/>
<name>A0A8S3W980_PARAO</name>
<gene>
    <name evidence="4" type="ORF">PAPOLLO_LOCUS3324</name>
</gene>
<reference evidence="4" key="1">
    <citation type="submission" date="2021-04" db="EMBL/GenBank/DDBJ databases">
        <authorList>
            <person name="Tunstrom K."/>
        </authorList>
    </citation>
    <scope>NUCLEOTIDE SEQUENCE</scope>
</reference>
<feature type="domain" description="CUB" evidence="3">
    <location>
        <begin position="18"/>
        <end position="185"/>
    </location>
</feature>
<organism evidence="4 5">
    <name type="scientific">Parnassius apollo</name>
    <name type="common">Apollo butterfly</name>
    <name type="synonym">Papilio apollo</name>
    <dbReference type="NCBI Taxonomy" id="110799"/>
    <lineage>
        <taxon>Eukaryota</taxon>
        <taxon>Metazoa</taxon>
        <taxon>Ecdysozoa</taxon>
        <taxon>Arthropoda</taxon>
        <taxon>Hexapoda</taxon>
        <taxon>Insecta</taxon>
        <taxon>Pterygota</taxon>
        <taxon>Neoptera</taxon>
        <taxon>Endopterygota</taxon>
        <taxon>Lepidoptera</taxon>
        <taxon>Glossata</taxon>
        <taxon>Ditrysia</taxon>
        <taxon>Papilionoidea</taxon>
        <taxon>Papilionidae</taxon>
        <taxon>Parnassiinae</taxon>
        <taxon>Parnassini</taxon>
        <taxon>Parnassius</taxon>
        <taxon>Parnassius</taxon>
    </lineage>
</organism>
<dbReference type="Proteomes" id="UP000691718">
    <property type="component" value="Unassembled WGS sequence"/>
</dbReference>
<evidence type="ECO:0000259" key="3">
    <source>
        <dbReference type="PROSITE" id="PS01180"/>
    </source>
</evidence>
<dbReference type="PROSITE" id="PS01180">
    <property type="entry name" value="CUB"/>
    <property type="match status" value="1"/>
</dbReference>
<dbReference type="PANTHER" id="PTHR24255">
    <property type="entry name" value="COMPLEMENT COMPONENT 1, S SUBCOMPONENT-RELATED"/>
    <property type="match status" value="1"/>
</dbReference>
<evidence type="ECO:0000313" key="4">
    <source>
        <dbReference type="EMBL" id="CAG4946472.1"/>
    </source>
</evidence>
<dbReference type="GO" id="GO:0004252">
    <property type="term" value="F:serine-type endopeptidase activity"/>
    <property type="evidence" value="ECO:0007669"/>
    <property type="project" value="TreeGrafter"/>
</dbReference>
<dbReference type="CDD" id="cd00041">
    <property type="entry name" value="CUB"/>
    <property type="match status" value="1"/>
</dbReference>
<protein>
    <submittedName>
        <fullName evidence="4">(apollo) hypothetical protein</fullName>
    </submittedName>
</protein>
<dbReference type="InterPro" id="IPR000859">
    <property type="entry name" value="CUB_dom"/>
</dbReference>
<evidence type="ECO:0000313" key="5">
    <source>
        <dbReference type="Proteomes" id="UP000691718"/>
    </source>
</evidence>
<dbReference type="EMBL" id="CAJQZP010000212">
    <property type="protein sequence ID" value="CAG4946472.1"/>
    <property type="molecule type" value="Genomic_DNA"/>
</dbReference>
<evidence type="ECO:0000256" key="2">
    <source>
        <dbReference type="PROSITE-ProRule" id="PRU00059"/>
    </source>
</evidence>
<dbReference type="AlphaFoldDB" id="A0A8S3W980"/>
<dbReference type="Pfam" id="PF00431">
    <property type="entry name" value="CUB"/>
    <property type="match status" value="1"/>
</dbReference>
<dbReference type="GO" id="GO:0005615">
    <property type="term" value="C:extracellular space"/>
    <property type="evidence" value="ECO:0007669"/>
    <property type="project" value="TreeGrafter"/>
</dbReference>
<comment type="caution">
    <text evidence="4">The sequence shown here is derived from an EMBL/GenBank/DDBJ whole genome shotgun (WGS) entry which is preliminary data.</text>
</comment>
<evidence type="ECO:0000256" key="1">
    <source>
        <dbReference type="ARBA" id="ARBA00023157"/>
    </source>
</evidence>
<sequence>MICNIGKYYPYIASKILCNETIVLTHTHPQAIISSPGFPRPYPDNVDCVSEVRAPPAHTLRLHFEELLTEHEPHCSYDFLDIYESGFDNSTERAGEEWLVTDHQHFYSHENEVWEEMGTLLPESDSISAGWTRYSASMHARRLCGDWSGKLKLLRYQSRSNTLRLRFRTDHSSHYAGYRAKITVADCT</sequence>
<dbReference type="PANTHER" id="PTHR24255:SF31">
    <property type="entry name" value="CUBILIN-LIKE PROTEIN"/>
    <property type="match status" value="1"/>
</dbReference>
<keyword evidence="5" id="KW-1185">Reference proteome</keyword>
<keyword evidence="1" id="KW-1015">Disulfide bond</keyword>
<dbReference type="SMART" id="SM00042">
    <property type="entry name" value="CUB"/>
    <property type="match status" value="1"/>
</dbReference>